<reference evidence="8 9" key="1">
    <citation type="submission" date="2017-06" db="EMBL/GenBank/DDBJ databases">
        <title>Genome sequencing of cyanobaciteial culture collection at National Institute for Environmental Studies (NIES).</title>
        <authorList>
            <person name="Hirose Y."/>
            <person name="Shimura Y."/>
            <person name="Fujisawa T."/>
            <person name="Nakamura Y."/>
            <person name="Kawachi M."/>
        </authorList>
    </citation>
    <scope>NUCLEOTIDE SEQUENCE [LARGE SCALE GENOMIC DNA]</scope>
    <source>
        <strain evidence="8 9">NIES-23</strain>
    </source>
</reference>
<evidence type="ECO:0000256" key="5">
    <source>
        <dbReference type="ARBA" id="ARBA00023163"/>
    </source>
</evidence>
<dbReference type="Pfam" id="PF00072">
    <property type="entry name" value="Response_reg"/>
    <property type="match status" value="1"/>
</dbReference>
<dbReference type="SMART" id="SM00448">
    <property type="entry name" value="REC"/>
    <property type="match status" value="1"/>
</dbReference>
<dbReference type="GO" id="GO:0006355">
    <property type="term" value="P:regulation of DNA-templated transcription"/>
    <property type="evidence" value="ECO:0007669"/>
    <property type="project" value="TreeGrafter"/>
</dbReference>
<gene>
    <name evidence="8" type="ORF">NIES23_06460</name>
</gene>
<keyword evidence="3" id="KW-0805">Transcription regulation</keyword>
<dbReference type="AlphaFoldDB" id="A0A1Z4KFW5"/>
<dbReference type="PROSITE" id="PS50110">
    <property type="entry name" value="RESPONSE_REGULATORY"/>
    <property type="match status" value="1"/>
</dbReference>
<evidence type="ECO:0000256" key="6">
    <source>
        <dbReference type="PROSITE-ProRule" id="PRU00169"/>
    </source>
</evidence>
<name>A0A1Z4KFW5_ANAVA</name>
<dbReference type="GO" id="GO:0005829">
    <property type="term" value="C:cytosol"/>
    <property type="evidence" value="ECO:0007669"/>
    <property type="project" value="TreeGrafter"/>
</dbReference>
<dbReference type="SUPFAM" id="SSF52172">
    <property type="entry name" value="CheY-like"/>
    <property type="match status" value="1"/>
</dbReference>
<evidence type="ECO:0000256" key="3">
    <source>
        <dbReference type="ARBA" id="ARBA00023015"/>
    </source>
</evidence>
<evidence type="ECO:0000313" key="8">
    <source>
        <dbReference type="EMBL" id="BAY67864.1"/>
    </source>
</evidence>
<dbReference type="PANTHER" id="PTHR48111:SF1">
    <property type="entry name" value="TWO-COMPONENT RESPONSE REGULATOR ORR33"/>
    <property type="match status" value="1"/>
</dbReference>
<dbReference type="Proteomes" id="UP000217507">
    <property type="component" value="Chromosome"/>
</dbReference>
<evidence type="ECO:0000313" key="9">
    <source>
        <dbReference type="Proteomes" id="UP000217507"/>
    </source>
</evidence>
<evidence type="ECO:0000256" key="4">
    <source>
        <dbReference type="ARBA" id="ARBA00023125"/>
    </source>
</evidence>
<dbReference type="GO" id="GO:0000976">
    <property type="term" value="F:transcription cis-regulatory region binding"/>
    <property type="evidence" value="ECO:0007669"/>
    <property type="project" value="TreeGrafter"/>
</dbReference>
<evidence type="ECO:0000259" key="7">
    <source>
        <dbReference type="PROSITE" id="PS50110"/>
    </source>
</evidence>
<evidence type="ECO:0000256" key="1">
    <source>
        <dbReference type="ARBA" id="ARBA00022553"/>
    </source>
</evidence>
<dbReference type="GO" id="GO:0032993">
    <property type="term" value="C:protein-DNA complex"/>
    <property type="evidence" value="ECO:0007669"/>
    <property type="project" value="TreeGrafter"/>
</dbReference>
<dbReference type="GO" id="GO:0000156">
    <property type="term" value="F:phosphorelay response regulator activity"/>
    <property type="evidence" value="ECO:0007669"/>
    <property type="project" value="TreeGrafter"/>
</dbReference>
<sequence length="196" mass="22687">MTKILVIEDQEDIRSIIVEMLTAENFYVMDAENGQVGITMLQKEIPDLIICDIAMPKIDGYEVVTWSRENPETEAIPFIFLTAKASQNDIRQGIELGADDYLVKPFTRAELLGAITARLEKQEIINRQTQKRLNTSYSYLASTIRNDLNNPLNYVTSISEKLINDYEFMNREEILKKIKEIYNLSKNFQDINLNKR</sequence>
<keyword evidence="1 6" id="KW-0597">Phosphoprotein</keyword>
<dbReference type="Gene3D" id="3.40.50.2300">
    <property type="match status" value="1"/>
</dbReference>
<proteinExistence type="predicted"/>
<dbReference type="CDD" id="cd17574">
    <property type="entry name" value="REC_OmpR"/>
    <property type="match status" value="1"/>
</dbReference>
<dbReference type="InterPro" id="IPR039420">
    <property type="entry name" value="WalR-like"/>
</dbReference>
<dbReference type="EMBL" id="AP018216">
    <property type="protein sequence ID" value="BAY67864.1"/>
    <property type="molecule type" value="Genomic_DNA"/>
</dbReference>
<feature type="modified residue" description="4-aspartylphosphate" evidence="6">
    <location>
        <position position="52"/>
    </location>
</feature>
<dbReference type="PANTHER" id="PTHR48111">
    <property type="entry name" value="REGULATOR OF RPOS"/>
    <property type="match status" value="1"/>
</dbReference>
<keyword evidence="4" id="KW-0238">DNA-binding</keyword>
<protein>
    <submittedName>
        <fullName evidence="8">Two-component response regulator</fullName>
    </submittedName>
</protein>
<organism evidence="8 9">
    <name type="scientific">Trichormus variabilis NIES-23</name>
    <dbReference type="NCBI Taxonomy" id="1973479"/>
    <lineage>
        <taxon>Bacteria</taxon>
        <taxon>Bacillati</taxon>
        <taxon>Cyanobacteriota</taxon>
        <taxon>Cyanophyceae</taxon>
        <taxon>Nostocales</taxon>
        <taxon>Nostocaceae</taxon>
        <taxon>Trichormus</taxon>
    </lineage>
</organism>
<dbReference type="InterPro" id="IPR011006">
    <property type="entry name" value="CheY-like_superfamily"/>
</dbReference>
<dbReference type="InterPro" id="IPR001789">
    <property type="entry name" value="Sig_transdc_resp-reg_receiver"/>
</dbReference>
<keyword evidence="5" id="KW-0804">Transcription</keyword>
<keyword evidence="2" id="KW-0902">Two-component regulatory system</keyword>
<evidence type="ECO:0000256" key="2">
    <source>
        <dbReference type="ARBA" id="ARBA00023012"/>
    </source>
</evidence>
<accession>A0A1Z4KFW5</accession>
<feature type="domain" description="Response regulatory" evidence="7">
    <location>
        <begin position="3"/>
        <end position="119"/>
    </location>
</feature>